<dbReference type="Proteomes" id="UP000000329">
    <property type="component" value="Chromosome"/>
</dbReference>
<protein>
    <submittedName>
        <fullName evidence="2">Uncharacterized protein</fullName>
    </submittedName>
</protein>
<keyword evidence="3" id="KW-1185">Reference proteome</keyword>
<dbReference type="HOGENOM" id="CLU_1774885_0_0_4"/>
<feature type="region of interest" description="Disordered" evidence="1">
    <location>
        <begin position="85"/>
        <end position="106"/>
    </location>
</feature>
<dbReference type="AlphaFoldDB" id="D8IYX1"/>
<sequence length="146" mass="16523">MRLVPHDNLPATEPTATAHRKPRRRSLHWGLQSYLQRLAWPVRAHDWRRHSLDRLTGPRRRLIRSRKTSADTSKVSAQVSAQVSANVRTEEREVSAPPYCHHKGDRRDDASIQAAGNWLSKCGRCKLDLDNAGAILTMLRSMPGAC</sequence>
<feature type="region of interest" description="Disordered" evidence="1">
    <location>
        <begin position="1"/>
        <end position="24"/>
    </location>
</feature>
<name>D8IYX1_HERSS</name>
<evidence type="ECO:0000313" key="3">
    <source>
        <dbReference type="Proteomes" id="UP000000329"/>
    </source>
</evidence>
<dbReference type="STRING" id="757424.Hsero_2813"/>
<proteinExistence type="predicted"/>
<evidence type="ECO:0000313" key="2">
    <source>
        <dbReference type="EMBL" id="ADJ64306.1"/>
    </source>
</evidence>
<gene>
    <name evidence="2" type="ordered locus">Hsero_2813</name>
</gene>
<evidence type="ECO:0000256" key="1">
    <source>
        <dbReference type="SAM" id="MobiDB-lite"/>
    </source>
</evidence>
<reference evidence="2 3" key="1">
    <citation type="submission" date="2010-04" db="EMBL/GenBank/DDBJ databases">
        <title>The genome of Herbaspirillum seropedicae SmR1, an endophytic, nitrogen-fixing, plant-growth promoting beta-Proteobacteria.</title>
        <authorList>
            <person name="Pedrosa F.O."/>
            <person name="Monteiro R.A."/>
            <person name="Wassem R."/>
            <person name="Cruz L.M."/>
            <person name="Ayub R.A."/>
            <person name="Colauto N.B."/>
            <person name="Fernandez M.A."/>
            <person name="Fungaro M.H.P."/>
            <person name="Grisard E.C."/>
            <person name="Hungria M."/>
            <person name="Madeira H.M.F."/>
            <person name="Nodari R.O."/>
            <person name="Osaku C.A."/>
            <person name="Petzl-Erler M.L."/>
            <person name="Terenzi H."/>
            <person name="Vieira L.G.E."/>
            <person name="Almeida M.I.M."/>
            <person name="Alves L.R."/>
            <person name="Arantes O.M.N."/>
            <person name="Balsanelli E."/>
            <person name="Barcellos F.G."/>
            <person name="Baura V.A."/>
            <person name="Binde D.R."/>
            <person name="Campo R.J."/>
            <person name="Chubatsu L.S."/>
            <person name="Chueire L.M.O."/>
            <person name="Ciferri R.R."/>
            <person name="Correa L.C."/>
            <person name="da Conceicao Silva J.L."/>
            <person name="Dabul A.N.G."/>
            <person name="Dambros B.P."/>
            <person name="Faoro H."/>
            <person name="Favetti A."/>
            <person name="Friedermann G."/>
            <person name="Furlaneto M.C."/>
            <person name="Gasques L.S."/>
            <person name="Gimenes C.C.T."/>
            <person name="Gioppo N.M.R."/>
            <person name="Glienke-Blanco C."/>
            <person name="Godoy L.P."/>
            <person name="Guerra M.P."/>
            <person name="Karp S."/>
            <person name="Kava-Cordeiro V."/>
            <person name="Margarido V.P."/>
            <person name="Mathioni S.M."/>
            <person name="Menck-Soares M.A."/>
            <person name="Murace N.K."/>
            <person name="Nicolas M.F."/>
            <person name="Oliveira C.E.C."/>
            <person name="Pagnan N.A.B."/>
            <person name="Pamphile J.A."/>
            <person name="Patussi E.V."/>
            <person name="Pereira L.F.P."/>
            <person name="Pereira-Ferrari L."/>
            <person name="Pinto F.G.S."/>
            <person name="Precoma C."/>
            <person name="Prioli A.J."/>
            <person name="Prioli S.M.A.P."/>
            <person name="Raittz R.T."/>
            <person name="Ramos H.J.O."/>
            <person name="Ribeiro E.M.S.F."/>
            <person name="Rigo L.U."/>
            <person name="Rocha C.L.M.S.C."/>
            <person name="Rocha S.N."/>
            <person name="Santos K."/>
            <person name="Satori D."/>
            <person name="Silva A.G."/>
            <person name="Simao R.C.G."/>
            <person name="Soares M.A.M."/>
            <person name="Souza E.M."/>
            <person name="Steffens M.B.R."/>
            <person name="Steindel M."/>
            <person name="Tadra-Sfeir M.Z."/>
            <person name="Takahashi E.K."/>
            <person name="Torres R.A."/>
            <person name="Valle J.S."/>
            <person name="Vernal J.I."/>
            <person name="Vilas-Boas L.A."/>
            <person name="Watanabe M.A.E."/>
            <person name="Weiss V.A."/>
            <person name="Yates M.A."/>
            <person name="Souza E.M."/>
        </authorList>
    </citation>
    <scope>NUCLEOTIDE SEQUENCE [LARGE SCALE GENOMIC DNA]</scope>
    <source>
        <strain evidence="2 3">SmR1</strain>
    </source>
</reference>
<dbReference type="EMBL" id="CP002039">
    <property type="protein sequence ID" value="ADJ64306.1"/>
    <property type="molecule type" value="Genomic_DNA"/>
</dbReference>
<dbReference type="KEGG" id="hse:Hsero_2813"/>
<accession>D8IYX1</accession>
<organism evidence="2 3">
    <name type="scientific">Herbaspirillum seropedicae (strain SmR1)</name>
    <dbReference type="NCBI Taxonomy" id="757424"/>
    <lineage>
        <taxon>Bacteria</taxon>
        <taxon>Pseudomonadati</taxon>
        <taxon>Pseudomonadota</taxon>
        <taxon>Betaproteobacteria</taxon>
        <taxon>Burkholderiales</taxon>
        <taxon>Oxalobacteraceae</taxon>
        <taxon>Herbaspirillum</taxon>
    </lineage>
</organism>